<protein>
    <submittedName>
        <fullName evidence="1">Uncharacterized protein</fullName>
    </submittedName>
</protein>
<organism evidence="1 2">
    <name type="scientific">Helianthus annuus</name>
    <name type="common">Common sunflower</name>
    <dbReference type="NCBI Taxonomy" id="4232"/>
    <lineage>
        <taxon>Eukaryota</taxon>
        <taxon>Viridiplantae</taxon>
        <taxon>Streptophyta</taxon>
        <taxon>Embryophyta</taxon>
        <taxon>Tracheophyta</taxon>
        <taxon>Spermatophyta</taxon>
        <taxon>Magnoliopsida</taxon>
        <taxon>eudicotyledons</taxon>
        <taxon>Gunneridae</taxon>
        <taxon>Pentapetalae</taxon>
        <taxon>asterids</taxon>
        <taxon>campanulids</taxon>
        <taxon>Asterales</taxon>
        <taxon>Asteraceae</taxon>
        <taxon>Asteroideae</taxon>
        <taxon>Heliantheae alliance</taxon>
        <taxon>Heliantheae</taxon>
        <taxon>Helianthus</taxon>
    </lineage>
</organism>
<evidence type="ECO:0000313" key="2">
    <source>
        <dbReference type="Proteomes" id="UP000215914"/>
    </source>
</evidence>
<reference evidence="1" key="2">
    <citation type="submission" date="2020-06" db="EMBL/GenBank/DDBJ databases">
        <title>Helianthus annuus Genome sequencing and assembly Release 2.</title>
        <authorList>
            <person name="Gouzy J."/>
            <person name="Langlade N."/>
            <person name="Munos S."/>
        </authorList>
    </citation>
    <scope>NUCLEOTIDE SEQUENCE</scope>
    <source>
        <tissue evidence="1">Leaves</tissue>
    </source>
</reference>
<keyword evidence="2" id="KW-1185">Reference proteome</keyword>
<name>A0A9K3ISM4_HELAN</name>
<evidence type="ECO:0000313" key="1">
    <source>
        <dbReference type="EMBL" id="KAF5802260.1"/>
    </source>
</evidence>
<sequence>MLFMFYKQDYKPDSSPNKILNRLSFQKNTNSTAITFNRITLPPCTVFLICPNKYKRKDHVR</sequence>
<comment type="caution">
    <text evidence="1">The sequence shown here is derived from an EMBL/GenBank/DDBJ whole genome shotgun (WGS) entry which is preliminary data.</text>
</comment>
<dbReference type="Gramene" id="mRNA:HanXRQr2_Chr06g0257491">
    <property type="protein sequence ID" value="CDS:HanXRQr2_Chr06g0257491.1"/>
    <property type="gene ID" value="HanXRQr2_Chr06g0257491"/>
</dbReference>
<accession>A0A9K3ISM4</accession>
<dbReference type="EMBL" id="MNCJ02000321">
    <property type="protein sequence ID" value="KAF5802260.1"/>
    <property type="molecule type" value="Genomic_DNA"/>
</dbReference>
<dbReference type="Proteomes" id="UP000215914">
    <property type="component" value="Unassembled WGS sequence"/>
</dbReference>
<gene>
    <name evidence="1" type="ORF">HanXRQr2_Chr06g0257491</name>
</gene>
<reference evidence="1" key="1">
    <citation type="journal article" date="2017" name="Nature">
        <title>The sunflower genome provides insights into oil metabolism, flowering and Asterid evolution.</title>
        <authorList>
            <person name="Badouin H."/>
            <person name="Gouzy J."/>
            <person name="Grassa C.J."/>
            <person name="Murat F."/>
            <person name="Staton S.E."/>
            <person name="Cottret L."/>
            <person name="Lelandais-Briere C."/>
            <person name="Owens G.L."/>
            <person name="Carrere S."/>
            <person name="Mayjonade B."/>
            <person name="Legrand L."/>
            <person name="Gill N."/>
            <person name="Kane N.C."/>
            <person name="Bowers J.E."/>
            <person name="Hubner S."/>
            <person name="Bellec A."/>
            <person name="Berard A."/>
            <person name="Berges H."/>
            <person name="Blanchet N."/>
            <person name="Boniface M.C."/>
            <person name="Brunel D."/>
            <person name="Catrice O."/>
            <person name="Chaidir N."/>
            <person name="Claudel C."/>
            <person name="Donnadieu C."/>
            <person name="Faraut T."/>
            <person name="Fievet G."/>
            <person name="Helmstetter N."/>
            <person name="King M."/>
            <person name="Knapp S.J."/>
            <person name="Lai Z."/>
            <person name="Le Paslier M.C."/>
            <person name="Lippi Y."/>
            <person name="Lorenzon L."/>
            <person name="Mandel J.R."/>
            <person name="Marage G."/>
            <person name="Marchand G."/>
            <person name="Marquand E."/>
            <person name="Bret-Mestries E."/>
            <person name="Morien E."/>
            <person name="Nambeesan S."/>
            <person name="Nguyen T."/>
            <person name="Pegot-Espagnet P."/>
            <person name="Pouilly N."/>
            <person name="Raftis F."/>
            <person name="Sallet E."/>
            <person name="Schiex T."/>
            <person name="Thomas J."/>
            <person name="Vandecasteele C."/>
            <person name="Vares D."/>
            <person name="Vear F."/>
            <person name="Vautrin S."/>
            <person name="Crespi M."/>
            <person name="Mangin B."/>
            <person name="Burke J.M."/>
            <person name="Salse J."/>
            <person name="Munos S."/>
            <person name="Vincourt P."/>
            <person name="Rieseberg L.H."/>
            <person name="Langlade N.B."/>
        </authorList>
    </citation>
    <scope>NUCLEOTIDE SEQUENCE</scope>
    <source>
        <tissue evidence="1">Leaves</tissue>
    </source>
</reference>
<proteinExistence type="predicted"/>
<dbReference type="AlphaFoldDB" id="A0A9K3ISM4"/>